<evidence type="ECO:0000313" key="6">
    <source>
        <dbReference type="EMBL" id="EDP42571.1"/>
    </source>
</evidence>
<accession>A8Q7F2</accession>
<dbReference type="PROSITE" id="PS51767">
    <property type="entry name" value="PEPTIDASE_A1"/>
    <property type="match status" value="1"/>
</dbReference>
<dbReference type="SUPFAM" id="SSF50630">
    <property type="entry name" value="Acid proteases"/>
    <property type="match status" value="1"/>
</dbReference>
<organism evidence="6 7">
    <name type="scientific">Malassezia globosa (strain ATCC MYA-4612 / CBS 7966)</name>
    <name type="common">Dandruff-associated fungus</name>
    <dbReference type="NCBI Taxonomy" id="425265"/>
    <lineage>
        <taxon>Eukaryota</taxon>
        <taxon>Fungi</taxon>
        <taxon>Dikarya</taxon>
        <taxon>Basidiomycota</taxon>
        <taxon>Ustilaginomycotina</taxon>
        <taxon>Malasseziomycetes</taxon>
        <taxon>Malasseziales</taxon>
        <taxon>Malasseziaceae</taxon>
        <taxon>Malassezia</taxon>
    </lineage>
</organism>
<dbReference type="InterPro" id="IPR034164">
    <property type="entry name" value="Pepsin-like_dom"/>
</dbReference>
<dbReference type="InterPro" id="IPR021109">
    <property type="entry name" value="Peptidase_aspartic_dom_sf"/>
</dbReference>
<keyword evidence="7" id="KW-1185">Reference proteome</keyword>
<comment type="caution">
    <text evidence="6">The sequence shown here is derived from an EMBL/GenBank/DDBJ whole genome shotgun (WGS) entry which is preliminary data.</text>
</comment>
<dbReference type="AlphaFoldDB" id="A8Q7F2"/>
<sequence>MSKVLTSVLAILALGTLSLALDENAVRLQRSLRRNVHDSSSDPASVRNRVAAKYASNALSYFRNTGKHHPIYHGTMLSKRAGSSEIPLESESGWTAEVGIGKSVQTFNIVFDSGSADMTMNTGTYDPAKSTTSKNLQKTFSSNYMGGKADGNIFSDQVLLGHVKANDVSIGQATEQFMPGGDHVQGVIGLSFPSLSAFGTSSHTFPEALQREQDMDQNVFQFNLRDSDPSLIIGKTDESEVDGGFGWIDVSSQDGYWVVDAELNGKAVKGIVDSGTTVIIGNNDEVKEVLDKLDHVRVTKSERGEYQGTFQCDNPPRVSINIAGKEVSMSKEALTLATDGTNCQMSMLGMKGLNGWILGESFFQVASVVLDFDTPRIGIGKLK</sequence>
<reference evidence="6 7" key="1">
    <citation type="journal article" date="2007" name="Proc. Natl. Acad. Sci. U.S.A.">
        <title>Dandruff-associated Malassezia genomes reveal convergent and divergent virulence traits shared with plant and human fungal pathogens.</title>
        <authorList>
            <person name="Xu J."/>
            <person name="Saunders C.W."/>
            <person name="Hu P."/>
            <person name="Grant R.A."/>
            <person name="Boekhout T."/>
            <person name="Kuramae E.E."/>
            <person name="Kronstad J.W."/>
            <person name="Deangelis Y.M."/>
            <person name="Reeder N.L."/>
            <person name="Johnstone K.R."/>
            <person name="Leland M."/>
            <person name="Fieno A.M."/>
            <person name="Begley W.M."/>
            <person name="Sun Y."/>
            <person name="Lacey M.P."/>
            <person name="Chaudhary T."/>
            <person name="Keough T."/>
            <person name="Chu L."/>
            <person name="Sears R."/>
            <person name="Yuan B."/>
            <person name="Dawson T.L.Jr."/>
        </authorList>
    </citation>
    <scope>NUCLEOTIDE SEQUENCE [LARGE SCALE GENOMIC DNA]</scope>
    <source>
        <strain evidence="7">ATCC MYA-4612 / CBS 7966</strain>
    </source>
</reference>
<evidence type="ECO:0000256" key="4">
    <source>
        <dbReference type="SAM" id="SignalP"/>
    </source>
</evidence>
<dbReference type="CDD" id="cd05471">
    <property type="entry name" value="pepsin_like"/>
    <property type="match status" value="1"/>
</dbReference>
<dbReference type="PANTHER" id="PTHR47966:SF57">
    <property type="entry name" value="PEPTIDASE A1 DOMAIN-CONTAINING PROTEIN"/>
    <property type="match status" value="1"/>
</dbReference>
<feature type="signal peptide" evidence="4">
    <location>
        <begin position="1"/>
        <end position="20"/>
    </location>
</feature>
<dbReference type="PROSITE" id="PS00141">
    <property type="entry name" value="ASP_PROTEASE"/>
    <property type="match status" value="1"/>
</dbReference>
<dbReference type="InterPro" id="IPR001969">
    <property type="entry name" value="Aspartic_peptidase_AS"/>
</dbReference>
<dbReference type="OMA" id="SINQDFW"/>
<dbReference type="GeneID" id="5854091"/>
<feature type="domain" description="Peptidase A1" evidence="5">
    <location>
        <begin position="94"/>
        <end position="380"/>
    </location>
</feature>
<evidence type="ECO:0000259" key="5">
    <source>
        <dbReference type="PROSITE" id="PS51767"/>
    </source>
</evidence>
<dbReference type="GO" id="GO:0006508">
    <property type="term" value="P:proteolysis"/>
    <property type="evidence" value="ECO:0007669"/>
    <property type="project" value="UniProtKB-KW"/>
</dbReference>
<dbReference type="Gene3D" id="2.40.70.10">
    <property type="entry name" value="Acid Proteases"/>
    <property type="match status" value="2"/>
</dbReference>
<dbReference type="InterPro" id="IPR033121">
    <property type="entry name" value="PEPTIDASE_A1"/>
</dbReference>
<dbReference type="PRINTS" id="PR00792">
    <property type="entry name" value="PEPSIN"/>
</dbReference>
<gene>
    <name evidence="6" type="ORF">MGL_3329</name>
</gene>
<dbReference type="PANTHER" id="PTHR47966">
    <property type="entry name" value="BETA-SITE APP-CLEAVING ENZYME, ISOFORM A-RELATED"/>
    <property type="match status" value="1"/>
</dbReference>
<comment type="similarity">
    <text evidence="1 3">Belongs to the peptidase A1 family.</text>
</comment>
<dbReference type="InterPro" id="IPR001461">
    <property type="entry name" value="Aspartic_peptidase_A1"/>
</dbReference>
<dbReference type="EMBL" id="AAYY01000011">
    <property type="protein sequence ID" value="EDP42571.1"/>
    <property type="molecule type" value="Genomic_DNA"/>
</dbReference>
<keyword evidence="3 6" id="KW-0645">Protease</keyword>
<protein>
    <submittedName>
        <fullName evidence="6">Hypothetical aspartyl protease</fullName>
    </submittedName>
</protein>
<dbReference type="KEGG" id="mgl:MGL_3329"/>
<keyword evidence="3" id="KW-0378">Hydrolase</keyword>
<feature type="chain" id="PRO_5002725162" evidence="4">
    <location>
        <begin position="21"/>
        <end position="383"/>
    </location>
</feature>
<dbReference type="OrthoDB" id="15189at2759"/>
<evidence type="ECO:0000256" key="1">
    <source>
        <dbReference type="ARBA" id="ARBA00007447"/>
    </source>
</evidence>
<name>A8Q7F2_MALGO</name>
<dbReference type="InParanoid" id="A8Q7F2"/>
<keyword evidence="4" id="KW-0732">Signal</keyword>
<dbReference type="VEuPathDB" id="FungiDB:MGL_3329"/>
<dbReference type="Proteomes" id="UP000008837">
    <property type="component" value="Unassembled WGS sequence"/>
</dbReference>
<dbReference type="RefSeq" id="XP_001729785.1">
    <property type="nucleotide sequence ID" value="XM_001729733.1"/>
</dbReference>
<dbReference type="GO" id="GO:0004190">
    <property type="term" value="F:aspartic-type endopeptidase activity"/>
    <property type="evidence" value="ECO:0007669"/>
    <property type="project" value="UniProtKB-KW"/>
</dbReference>
<evidence type="ECO:0000256" key="3">
    <source>
        <dbReference type="RuleBase" id="RU000454"/>
    </source>
</evidence>
<keyword evidence="2 3" id="KW-0064">Aspartyl protease</keyword>
<evidence type="ECO:0000256" key="2">
    <source>
        <dbReference type="ARBA" id="ARBA00022750"/>
    </source>
</evidence>
<dbReference type="Pfam" id="PF00026">
    <property type="entry name" value="Asp"/>
    <property type="match status" value="1"/>
</dbReference>
<evidence type="ECO:0000313" key="7">
    <source>
        <dbReference type="Proteomes" id="UP000008837"/>
    </source>
</evidence>
<proteinExistence type="inferred from homology"/>